<organism evidence="2 3">
    <name type="scientific">Fretibacterium fastidiosum</name>
    <dbReference type="NCBI Taxonomy" id="651822"/>
    <lineage>
        <taxon>Bacteria</taxon>
        <taxon>Thermotogati</taxon>
        <taxon>Synergistota</taxon>
        <taxon>Synergistia</taxon>
        <taxon>Synergistales</taxon>
        <taxon>Aminobacteriaceae</taxon>
        <taxon>Fretibacterium</taxon>
    </lineage>
</organism>
<accession>A0AB94IV60</accession>
<dbReference type="PANTHER" id="PTHR43233:SF1">
    <property type="entry name" value="FAMILY N-ACETYLTRANSFERASE, PUTATIVE (AFU_ORTHOLOGUE AFUA_6G03350)-RELATED"/>
    <property type="match status" value="1"/>
</dbReference>
<reference evidence="3" key="1">
    <citation type="submission" date="2010-03" db="EMBL/GenBank/DDBJ databases">
        <title>The genome sequence of Synergistetes sp. SGP1.</title>
        <authorList>
            <consortium name="metaHIT consortium -- http://www.metahit.eu/"/>
            <person name="Pajon A."/>
            <person name="Turner K."/>
            <person name="Parkhill J."/>
            <person name="Wade W."/>
            <person name="Vartoukian S."/>
        </authorList>
    </citation>
    <scope>NUCLEOTIDE SEQUENCE [LARGE SCALE GENOMIC DNA]</scope>
    <source>
        <strain evidence="3">SGP1</strain>
    </source>
</reference>
<dbReference type="Pfam" id="PF00583">
    <property type="entry name" value="Acetyltransf_1"/>
    <property type="match status" value="1"/>
</dbReference>
<dbReference type="Proteomes" id="UP000008957">
    <property type="component" value="Chromosome"/>
</dbReference>
<protein>
    <submittedName>
        <fullName evidence="2">Acetyltransferase (GNAT) family</fullName>
    </submittedName>
</protein>
<dbReference type="SUPFAM" id="SSF55729">
    <property type="entry name" value="Acyl-CoA N-acyltransferases (Nat)"/>
    <property type="match status" value="1"/>
</dbReference>
<reference evidence="2 3" key="2">
    <citation type="submission" date="2010-03" db="EMBL/GenBank/DDBJ databases">
        <authorList>
            <person name="Pajon A."/>
        </authorList>
    </citation>
    <scope>NUCLEOTIDE SEQUENCE [LARGE SCALE GENOMIC DNA]</scope>
    <source>
        <strain evidence="2 3">SGP1</strain>
    </source>
</reference>
<evidence type="ECO:0000313" key="3">
    <source>
        <dbReference type="Proteomes" id="UP000008957"/>
    </source>
</evidence>
<proteinExistence type="predicted"/>
<dbReference type="GO" id="GO:0016747">
    <property type="term" value="F:acyltransferase activity, transferring groups other than amino-acyl groups"/>
    <property type="evidence" value="ECO:0007669"/>
    <property type="project" value="InterPro"/>
</dbReference>
<dbReference type="Gene3D" id="3.40.630.30">
    <property type="match status" value="1"/>
</dbReference>
<gene>
    <name evidence="2" type="ORF">SY1_00490</name>
</gene>
<keyword evidence="3" id="KW-1185">Reference proteome</keyword>
<dbReference type="InterPro" id="IPR053144">
    <property type="entry name" value="Acetyltransferase_Butenolide"/>
</dbReference>
<dbReference type="InterPro" id="IPR000182">
    <property type="entry name" value="GNAT_dom"/>
</dbReference>
<dbReference type="RefSeq" id="WP_015555786.1">
    <property type="nucleotide sequence ID" value="NC_021038.1"/>
</dbReference>
<dbReference type="KEGG" id="sbr:SY1_00490"/>
<name>A0AB94IV60_9BACT</name>
<dbReference type="PROSITE" id="PS51186">
    <property type="entry name" value="GNAT"/>
    <property type="match status" value="1"/>
</dbReference>
<dbReference type="CDD" id="cd04301">
    <property type="entry name" value="NAT_SF"/>
    <property type="match status" value="1"/>
</dbReference>
<dbReference type="InterPro" id="IPR016181">
    <property type="entry name" value="Acyl_CoA_acyltransferase"/>
</dbReference>
<evidence type="ECO:0000313" key="2">
    <source>
        <dbReference type="EMBL" id="CBL27639.1"/>
    </source>
</evidence>
<sequence length="138" mass="15844">MEDYLFYDSKLAVNARELQSLYRYTEWGHSRSVEGIQAMIDGTSLCFSARHDDKLVGFCRIITDFVYRASLWDVIVHPAHQGRGLGGALADYALTHPAIRNIPIVMAYTTGWMRFLRGRGFETQRGLMMLMRCPIEYS</sequence>
<dbReference type="AlphaFoldDB" id="A0AB94IV60"/>
<dbReference type="PANTHER" id="PTHR43233">
    <property type="entry name" value="FAMILY N-ACETYLTRANSFERASE, PUTATIVE (AFU_ORTHOLOGUE AFUA_6G03350)-RELATED"/>
    <property type="match status" value="1"/>
</dbReference>
<evidence type="ECO:0000259" key="1">
    <source>
        <dbReference type="PROSITE" id="PS51186"/>
    </source>
</evidence>
<feature type="domain" description="N-acetyltransferase" evidence="1">
    <location>
        <begin position="1"/>
        <end position="136"/>
    </location>
</feature>
<dbReference type="EMBL" id="FP929056">
    <property type="protein sequence ID" value="CBL27639.1"/>
    <property type="molecule type" value="Genomic_DNA"/>
</dbReference>